<dbReference type="InterPro" id="IPR011101">
    <property type="entry name" value="DUF5131"/>
</dbReference>
<proteinExistence type="predicted"/>
<protein>
    <recommendedName>
        <fullName evidence="2">Phage Gp37Gp68 family protein</fullName>
    </recommendedName>
</protein>
<accession>A0A0F9U6U8</accession>
<organism evidence="1">
    <name type="scientific">marine sediment metagenome</name>
    <dbReference type="NCBI Taxonomy" id="412755"/>
    <lineage>
        <taxon>unclassified sequences</taxon>
        <taxon>metagenomes</taxon>
        <taxon>ecological metagenomes</taxon>
    </lineage>
</organism>
<gene>
    <name evidence="1" type="ORF">LCGC14_0643390</name>
</gene>
<name>A0A0F9U6U8_9ZZZZ</name>
<sequence>MTTSKIPWTDCTWNIVTGCSRVSTGCQNCYAATMTKRLKAMGQVKYAAGFDTVVCHPDELNKPLRWKKPRRVFVNSMSDLFHEDVPFRFINLVFITMAYARQHTFQVLTKRPHRIAPFLEYAEREGYARTLPLDLCLPNVWLGTSIENQATANLRIPHLRRCPAAVRFLSLEPLLGSVEIPSDQCSSTGDGNRCTKRMGHRGHHYALRPTGGWGRKEEPRPMSIGWFIIGCESGPRRRPCELDWVRSLVQQGRDAGVPVFVKQVSINGRVSKDPAEWPEDLRVQQWPKGA</sequence>
<reference evidence="1" key="1">
    <citation type="journal article" date="2015" name="Nature">
        <title>Complex archaea that bridge the gap between prokaryotes and eukaryotes.</title>
        <authorList>
            <person name="Spang A."/>
            <person name="Saw J.H."/>
            <person name="Jorgensen S.L."/>
            <person name="Zaremba-Niedzwiedzka K."/>
            <person name="Martijn J."/>
            <person name="Lind A.E."/>
            <person name="van Eijk R."/>
            <person name="Schleper C."/>
            <person name="Guy L."/>
            <person name="Ettema T.J."/>
        </authorList>
    </citation>
    <scope>NUCLEOTIDE SEQUENCE</scope>
</reference>
<evidence type="ECO:0008006" key="2">
    <source>
        <dbReference type="Google" id="ProtNLM"/>
    </source>
</evidence>
<dbReference type="EMBL" id="LAZR01001171">
    <property type="protein sequence ID" value="KKN49363.1"/>
    <property type="molecule type" value="Genomic_DNA"/>
</dbReference>
<evidence type="ECO:0000313" key="1">
    <source>
        <dbReference type="EMBL" id="KKN49363.1"/>
    </source>
</evidence>
<dbReference type="AlphaFoldDB" id="A0A0F9U6U8"/>
<comment type="caution">
    <text evidence="1">The sequence shown here is derived from an EMBL/GenBank/DDBJ whole genome shotgun (WGS) entry which is preliminary data.</text>
</comment>
<dbReference type="Pfam" id="PF07505">
    <property type="entry name" value="DUF5131"/>
    <property type="match status" value="1"/>
</dbReference>